<dbReference type="EMBL" id="JAMKPW020000004">
    <property type="protein sequence ID" value="KAK8219252.1"/>
    <property type="molecule type" value="Genomic_DNA"/>
</dbReference>
<dbReference type="Proteomes" id="UP001320706">
    <property type="component" value="Unassembled WGS sequence"/>
</dbReference>
<proteinExistence type="predicted"/>
<name>A0ACC3SM69_9PEZI</name>
<reference evidence="1" key="1">
    <citation type="submission" date="2024-02" db="EMBL/GenBank/DDBJ databases">
        <title>Metagenome Assembled Genome of Zalaria obscura JY119.</title>
        <authorList>
            <person name="Vighnesh L."/>
            <person name="Jagadeeshwari U."/>
            <person name="Venkata Ramana C."/>
            <person name="Sasikala C."/>
        </authorList>
    </citation>
    <scope>NUCLEOTIDE SEQUENCE</scope>
    <source>
        <strain evidence="1">JY119</strain>
    </source>
</reference>
<gene>
    <name evidence="1" type="ORF">M8818_000986</name>
</gene>
<protein>
    <submittedName>
        <fullName evidence="1">Uncharacterized protein</fullName>
    </submittedName>
</protein>
<evidence type="ECO:0000313" key="1">
    <source>
        <dbReference type="EMBL" id="KAK8219252.1"/>
    </source>
</evidence>
<organism evidence="1 2">
    <name type="scientific">Zalaria obscura</name>
    <dbReference type="NCBI Taxonomy" id="2024903"/>
    <lineage>
        <taxon>Eukaryota</taxon>
        <taxon>Fungi</taxon>
        <taxon>Dikarya</taxon>
        <taxon>Ascomycota</taxon>
        <taxon>Pezizomycotina</taxon>
        <taxon>Dothideomycetes</taxon>
        <taxon>Dothideomycetidae</taxon>
        <taxon>Dothideales</taxon>
        <taxon>Zalariaceae</taxon>
        <taxon>Zalaria</taxon>
    </lineage>
</organism>
<evidence type="ECO:0000313" key="2">
    <source>
        <dbReference type="Proteomes" id="UP001320706"/>
    </source>
</evidence>
<accession>A0ACC3SM69</accession>
<sequence>MTALAPPDRWSRISLHGKYEPHHLAAVKIDYWTASITVRCTNTVVRNTEVLRIFKVEPAGGQGIRARAVVLHRDCYLQQRRTGVVVALHAGRTPSNKSDVAFRNRRIVFVDDHSWLYHGDAGVEMEQCDVVAQLSVRRGEIRVDDNAGDSRVLEAGTVRACADQQVAAVSPDHALCDSEDEVWFNQYPVADVGALVGQHLKSWLQYHHGIVELAW</sequence>
<comment type="caution">
    <text evidence="1">The sequence shown here is derived from an EMBL/GenBank/DDBJ whole genome shotgun (WGS) entry which is preliminary data.</text>
</comment>
<keyword evidence="2" id="KW-1185">Reference proteome</keyword>